<dbReference type="Proteomes" id="UP000001425">
    <property type="component" value="Plasmid pSYSM"/>
</dbReference>
<dbReference type="EnsemblBacteria" id="BAD01843">
    <property type="protein sequence ID" value="BAD01843"/>
    <property type="gene ID" value="BAD01843"/>
</dbReference>
<accession>Q6ZEQ7</accession>
<protein>
    <submittedName>
        <fullName evidence="1">Uncharacterized protein</fullName>
    </submittedName>
</protein>
<gene>
    <name evidence="1" type="ordered locus">slr5073</name>
</gene>
<geneLocation type="plasmid" evidence="1 2">
    <name>pSYSM</name>
</geneLocation>
<dbReference type="AlphaFoldDB" id="Q6ZEQ7"/>
<sequence>MIVERCYFPLPKYFFCDGPSYVITSSSFGGSLLTPETLPELLQNGDEKVINQLLEEGICLPLFFPGDCALDGAIFIVGDLTPIEEQEWIGRIQSKLKIPCGKLLVVCGGGSPEDFEGVIAGNGINDYTDYFCVLDVPKGDYLVEVLAYVSSMSVDFYFEENEPLTEWFYRTRPGEILPQWLETFQSKGYIGELSDQLLTYIVHLTPLIDEPSLLTLISEIGWCGEFEFRRPEICPRGIPRSYYA</sequence>
<evidence type="ECO:0000313" key="1">
    <source>
        <dbReference type="EMBL" id="BAD01843.1"/>
    </source>
</evidence>
<keyword evidence="1" id="KW-0614">Plasmid</keyword>
<dbReference type="InParanoid" id="Q6ZEQ7"/>
<reference evidence="1 2" key="1">
    <citation type="journal article" date="2003" name="DNA Res.">
        <title>Structural analysis of four large plasmids harboring in a unicellular cyanobacterium, Synechocystis sp. PCC 6803.</title>
        <authorList>
            <person name="Kaneko T."/>
            <person name="Nakamura Y."/>
            <person name="Sasamoto S."/>
            <person name="Watanabe A."/>
            <person name="Kohara M."/>
            <person name="Matsumoto M."/>
            <person name="Shimpo S."/>
            <person name="Yamada M."/>
            <person name="Tabata S."/>
        </authorList>
    </citation>
    <scope>NUCLEOTIDE SEQUENCE [LARGE SCALE GENOMIC DNA]</scope>
    <source>
        <strain evidence="2">ATCC 27184 / PCC 6803 / Kazusa</strain>
    </source>
</reference>
<dbReference type="EMBL" id="AP004310">
    <property type="protein sequence ID" value="BAD01843.1"/>
    <property type="molecule type" value="Genomic_DNA"/>
</dbReference>
<name>Q6ZEQ7_SYNY3</name>
<dbReference type="KEGG" id="syn:slr5073"/>
<keyword evidence="2" id="KW-1185">Reference proteome</keyword>
<organism evidence="1 2">
    <name type="scientific">Synechocystis sp. (strain ATCC 27184 / PCC 6803 / Kazusa)</name>
    <dbReference type="NCBI Taxonomy" id="1111708"/>
    <lineage>
        <taxon>Bacteria</taxon>
        <taxon>Bacillati</taxon>
        <taxon>Cyanobacteriota</taxon>
        <taxon>Cyanophyceae</taxon>
        <taxon>Synechococcales</taxon>
        <taxon>Merismopediaceae</taxon>
        <taxon>Synechocystis</taxon>
    </lineage>
</organism>
<evidence type="ECO:0000313" key="2">
    <source>
        <dbReference type="Proteomes" id="UP000001425"/>
    </source>
</evidence>
<proteinExistence type="predicted"/>